<dbReference type="Gene3D" id="3.40.1410.10">
    <property type="entry name" value="Chorismate lyase-like"/>
    <property type="match status" value="1"/>
</dbReference>
<evidence type="ECO:0000313" key="7">
    <source>
        <dbReference type="Proteomes" id="UP001589568"/>
    </source>
</evidence>
<evidence type="ECO:0000313" key="6">
    <source>
        <dbReference type="EMBL" id="MFB9475906.1"/>
    </source>
</evidence>
<dbReference type="InterPro" id="IPR011663">
    <property type="entry name" value="UTRA"/>
</dbReference>
<dbReference type="InterPro" id="IPR050679">
    <property type="entry name" value="Bact_HTH_transcr_reg"/>
</dbReference>
<dbReference type="InterPro" id="IPR000524">
    <property type="entry name" value="Tscrpt_reg_HTH_GntR"/>
</dbReference>
<dbReference type="PROSITE" id="PS50949">
    <property type="entry name" value="HTH_GNTR"/>
    <property type="match status" value="1"/>
</dbReference>
<keyword evidence="1" id="KW-0805">Transcription regulation</keyword>
<evidence type="ECO:0000256" key="1">
    <source>
        <dbReference type="ARBA" id="ARBA00023015"/>
    </source>
</evidence>
<reference evidence="6 7" key="1">
    <citation type="submission" date="2024-09" db="EMBL/GenBank/DDBJ databases">
        <authorList>
            <person name="Sun Q."/>
            <person name="Mori K."/>
        </authorList>
    </citation>
    <scope>NUCLEOTIDE SEQUENCE [LARGE SCALE GENOMIC DNA]</scope>
    <source>
        <strain evidence="6 7">JCM 3324</strain>
    </source>
</reference>
<sequence>MVPITVVESELAAQFQQLGPASAPAYERVKKVISAGVRSGRWAHGQQLPSEHQLVSALGLSRMTINRALRELTHEGLIERRAGVGTFVAAPKAASALLQVRNIADDIRRHGHRHHTEVVFVREEPSDAADPELRAAAGPVVYRSLIVHFEDDTPIQLEDRLVNPAAAPHYLDRDFTRQTPHAYLNEVAPLTRGEHIVEAVLGDAAQRRLLRIGRHEPCLLVRRRTWSRDVLVSVARLLHPGSRHRLEGSFGADWTLDTR</sequence>
<dbReference type="PANTHER" id="PTHR44846">
    <property type="entry name" value="MANNOSYL-D-GLYCERATE TRANSPORT/METABOLISM SYSTEM REPRESSOR MNGR-RELATED"/>
    <property type="match status" value="1"/>
</dbReference>
<keyword evidence="7" id="KW-1185">Reference proteome</keyword>
<accession>A0ABV5P156</accession>
<dbReference type="CDD" id="cd07377">
    <property type="entry name" value="WHTH_GntR"/>
    <property type="match status" value="1"/>
</dbReference>
<dbReference type="InterPro" id="IPR028978">
    <property type="entry name" value="Chorismate_lyase_/UTRA_dom_sf"/>
</dbReference>
<dbReference type="SMART" id="SM00345">
    <property type="entry name" value="HTH_GNTR"/>
    <property type="match status" value="1"/>
</dbReference>
<name>A0ABV5P156_9ACTN</name>
<dbReference type="PANTHER" id="PTHR44846:SF16">
    <property type="entry name" value="TRANSCRIPTIONAL REGULATOR PHNF-RELATED"/>
    <property type="match status" value="1"/>
</dbReference>
<dbReference type="PRINTS" id="PR00035">
    <property type="entry name" value="HTHGNTR"/>
</dbReference>
<evidence type="ECO:0000256" key="4">
    <source>
        <dbReference type="NCBIfam" id="TIGR02018"/>
    </source>
</evidence>
<dbReference type="Pfam" id="PF00392">
    <property type="entry name" value="GntR"/>
    <property type="match status" value="1"/>
</dbReference>
<organism evidence="6 7">
    <name type="scientific">Nonomuraea salmonea</name>
    <dbReference type="NCBI Taxonomy" id="46181"/>
    <lineage>
        <taxon>Bacteria</taxon>
        <taxon>Bacillati</taxon>
        <taxon>Actinomycetota</taxon>
        <taxon>Actinomycetes</taxon>
        <taxon>Streptosporangiales</taxon>
        <taxon>Streptosporangiaceae</taxon>
        <taxon>Nonomuraea</taxon>
    </lineage>
</organism>
<dbReference type="InterPro" id="IPR036390">
    <property type="entry name" value="WH_DNA-bd_sf"/>
</dbReference>
<evidence type="ECO:0000256" key="2">
    <source>
        <dbReference type="ARBA" id="ARBA00023125"/>
    </source>
</evidence>
<dbReference type="Pfam" id="PF07702">
    <property type="entry name" value="UTRA"/>
    <property type="match status" value="1"/>
</dbReference>
<dbReference type="Gene3D" id="1.10.10.10">
    <property type="entry name" value="Winged helix-like DNA-binding domain superfamily/Winged helix DNA-binding domain"/>
    <property type="match status" value="1"/>
</dbReference>
<evidence type="ECO:0000259" key="5">
    <source>
        <dbReference type="PROSITE" id="PS50949"/>
    </source>
</evidence>
<protein>
    <recommendedName>
        <fullName evidence="4">Histidine utilization repressor</fullName>
    </recommendedName>
</protein>
<proteinExistence type="predicted"/>
<dbReference type="SMART" id="SM00866">
    <property type="entry name" value="UTRA"/>
    <property type="match status" value="1"/>
</dbReference>
<evidence type="ECO:0000256" key="3">
    <source>
        <dbReference type="ARBA" id="ARBA00023163"/>
    </source>
</evidence>
<dbReference type="RefSeq" id="WP_364376362.1">
    <property type="nucleotide sequence ID" value="NZ_JBHMCF010000046.1"/>
</dbReference>
<keyword evidence="2" id="KW-0238">DNA-binding</keyword>
<gene>
    <name evidence="6" type="primary">hutC</name>
    <name evidence="6" type="ORF">ACFFR3_40985</name>
</gene>
<feature type="domain" description="HTH gntR-type" evidence="5">
    <location>
        <begin position="23"/>
        <end position="91"/>
    </location>
</feature>
<dbReference type="InterPro" id="IPR036388">
    <property type="entry name" value="WH-like_DNA-bd_sf"/>
</dbReference>
<keyword evidence="3" id="KW-0804">Transcription</keyword>
<dbReference type="SUPFAM" id="SSF46785">
    <property type="entry name" value="Winged helix' DNA-binding domain"/>
    <property type="match status" value="1"/>
</dbReference>
<dbReference type="Proteomes" id="UP001589568">
    <property type="component" value="Unassembled WGS sequence"/>
</dbReference>
<dbReference type="InterPro" id="IPR010248">
    <property type="entry name" value="His_ut_repres"/>
</dbReference>
<comment type="caution">
    <text evidence="6">The sequence shown here is derived from an EMBL/GenBank/DDBJ whole genome shotgun (WGS) entry which is preliminary data.</text>
</comment>
<dbReference type="SUPFAM" id="SSF64288">
    <property type="entry name" value="Chorismate lyase-like"/>
    <property type="match status" value="1"/>
</dbReference>
<dbReference type="NCBIfam" id="TIGR02018">
    <property type="entry name" value="his_ut_repres"/>
    <property type="match status" value="1"/>
</dbReference>
<dbReference type="EMBL" id="JBHMCF010000046">
    <property type="protein sequence ID" value="MFB9475906.1"/>
    <property type="molecule type" value="Genomic_DNA"/>
</dbReference>